<keyword evidence="3" id="KW-1185">Reference proteome</keyword>
<dbReference type="AlphaFoldDB" id="A0A8X6VIV7"/>
<evidence type="ECO:0000259" key="1">
    <source>
        <dbReference type="Pfam" id="PF18701"/>
    </source>
</evidence>
<feature type="domain" description="DUF5641" evidence="1">
    <location>
        <begin position="31"/>
        <end position="115"/>
    </location>
</feature>
<protein>
    <submittedName>
        <fullName evidence="2">DUF5641 domain-containing protein</fullName>
    </submittedName>
</protein>
<gene>
    <name evidence="2" type="primary">AVEN_134261_1</name>
    <name evidence="2" type="ORF">TNCV_1941481</name>
</gene>
<comment type="caution">
    <text evidence="2">The sequence shown here is derived from an EMBL/GenBank/DDBJ whole genome shotgun (WGS) entry which is preliminary data.</text>
</comment>
<proteinExistence type="predicted"/>
<evidence type="ECO:0000313" key="3">
    <source>
        <dbReference type="Proteomes" id="UP000887159"/>
    </source>
</evidence>
<name>A0A8X6VIV7_TRICX</name>
<dbReference type="PANTHER" id="PTHR47331">
    <property type="entry name" value="PHD-TYPE DOMAIN-CONTAINING PROTEIN"/>
    <property type="match status" value="1"/>
</dbReference>
<dbReference type="PANTHER" id="PTHR47331:SF2">
    <property type="match status" value="1"/>
</dbReference>
<dbReference type="Proteomes" id="UP000887159">
    <property type="component" value="Unassembled WGS sequence"/>
</dbReference>
<sequence length="169" mass="19674">MFLQEIREVGVLDLDKIDSKRLSKRCAYKLKLCQDLRNRFRNEYLGILKDYSRVKGESSIKESDLVLIGDTNNKRINWPLGKVTKMYKGKDGKVRVMEVKTQFGSVMRPIQKLYSLEVTTVDSLPLTEIDVEDGPCLDQDQILGVQRVRRSRYGRLLQQIRDLTIDKLH</sequence>
<evidence type="ECO:0000313" key="2">
    <source>
        <dbReference type="EMBL" id="GFY09338.1"/>
    </source>
</evidence>
<dbReference type="Pfam" id="PF18701">
    <property type="entry name" value="DUF5641"/>
    <property type="match status" value="1"/>
</dbReference>
<accession>A0A8X6VIV7</accession>
<dbReference type="InterPro" id="IPR040676">
    <property type="entry name" value="DUF5641"/>
</dbReference>
<dbReference type="EMBL" id="BMAU01021289">
    <property type="protein sequence ID" value="GFY09338.1"/>
    <property type="molecule type" value="Genomic_DNA"/>
</dbReference>
<reference evidence="2" key="1">
    <citation type="submission" date="2020-08" db="EMBL/GenBank/DDBJ databases">
        <title>Multicomponent nature underlies the extraordinary mechanical properties of spider dragline silk.</title>
        <authorList>
            <person name="Kono N."/>
            <person name="Nakamura H."/>
            <person name="Mori M."/>
            <person name="Yoshida Y."/>
            <person name="Ohtoshi R."/>
            <person name="Malay A.D."/>
            <person name="Moran D.A.P."/>
            <person name="Tomita M."/>
            <person name="Numata K."/>
            <person name="Arakawa K."/>
        </authorList>
    </citation>
    <scope>NUCLEOTIDE SEQUENCE</scope>
</reference>
<organism evidence="2 3">
    <name type="scientific">Trichonephila clavipes</name>
    <name type="common">Golden silk orbweaver</name>
    <name type="synonym">Nephila clavipes</name>
    <dbReference type="NCBI Taxonomy" id="2585209"/>
    <lineage>
        <taxon>Eukaryota</taxon>
        <taxon>Metazoa</taxon>
        <taxon>Ecdysozoa</taxon>
        <taxon>Arthropoda</taxon>
        <taxon>Chelicerata</taxon>
        <taxon>Arachnida</taxon>
        <taxon>Araneae</taxon>
        <taxon>Araneomorphae</taxon>
        <taxon>Entelegynae</taxon>
        <taxon>Araneoidea</taxon>
        <taxon>Nephilidae</taxon>
        <taxon>Trichonephila</taxon>
    </lineage>
</organism>